<dbReference type="SUPFAM" id="SSF53613">
    <property type="entry name" value="Ribokinase-like"/>
    <property type="match status" value="1"/>
</dbReference>
<evidence type="ECO:0000256" key="4">
    <source>
        <dbReference type="ARBA" id="ARBA00022777"/>
    </source>
</evidence>
<comment type="caution">
    <text evidence="7">The sequence shown here is derived from an EMBL/GenBank/DDBJ whole genome shotgun (WGS) entry which is preliminary data.</text>
</comment>
<gene>
    <name evidence="7" type="ORF">FD14_GL001215</name>
</gene>
<dbReference type="GO" id="GO:0005829">
    <property type="term" value="C:cytosol"/>
    <property type="evidence" value="ECO:0007669"/>
    <property type="project" value="TreeGrafter"/>
</dbReference>
<protein>
    <recommendedName>
        <fullName evidence="1">pyridoxal kinase</fullName>
        <ecNumber evidence="1">2.7.1.35</ecNumber>
    </recommendedName>
</protein>
<dbReference type="Pfam" id="PF08543">
    <property type="entry name" value="Phos_pyr_kin"/>
    <property type="match status" value="1"/>
</dbReference>
<dbReference type="EC" id="2.7.1.35" evidence="1"/>
<dbReference type="EMBL" id="AYZM01000122">
    <property type="protein sequence ID" value="KRN21264.1"/>
    <property type="molecule type" value="Genomic_DNA"/>
</dbReference>
<feature type="domain" description="Pyridoxamine kinase/Phosphomethylpyrimidine kinase" evidence="6">
    <location>
        <begin position="30"/>
        <end position="258"/>
    </location>
</feature>
<dbReference type="InterPro" id="IPR029056">
    <property type="entry name" value="Ribokinase-like"/>
</dbReference>
<dbReference type="STRING" id="1423804.FD14_GL001215"/>
<evidence type="ECO:0000256" key="5">
    <source>
        <dbReference type="ARBA" id="ARBA00022840"/>
    </source>
</evidence>
<dbReference type="AlphaFoldDB" id="A0A0R2EXW6"/>
<dbReference type="PANTHER" id="PTHR10534:SF2">
    <property type="entry name" value="PYRIDOXAL KINASE"/>
    <property type="match status" value="1"/>
</dbReference>
<name>A0A0R2EXW6_9LACO</name>
<dbReference type="Gene3D" id="3.40.1190.20">
    <property type="match status" value="1"/>
</dbReference>
<evidence type="ECO:0000313" key="7">
    <source>
        <dbReference type="EMBL" id="KRN21264.1"/>
    </source>
</evidence>
<evidence type="ECO:0000259" key="6">
    <source>
        <dbReference type="Pfam" id="PF08543"/>
    </source>
</evidence>
<dbReference type="Proteomes" id="UP000051442">
    <property type="component" value="Unassembled WGS sequence"/>
</dbReference>
<evidence type="ECO:0000256" key="1">
    <source>
        <dbReference type="ARBA" id="ARBA00012104"/>
    </source>
</evidence>
<dbReference type="InterPro" id="IPR013749">
    <property type="entry name" value="PM/HMP-P_kinase-1"/>
</dbReference>
<organism evidence="7 8">
    <name type="scientific">Secundilactobacillus similis DSM 23365 = JCM 2765</name>
    <dbReference type="NCBI Taxonomy" id="1423804"/>
    <lineage>
        <taxon>Bacteria</taxon>
        <taxon>Bacillati</taxon>
        <taxon>Bacillota</taxon>
        <taxon>Bacilli</taxon>
        <taxon>Lactobacillales</taxon>
        <taxon>Lactobacillaceae</taxon>
        <taxon>Secundilactobacillus</taxon>
    </lineage>
</organism>
<keyword evidence="2" id="KW-0808">Transferase</keyword>
<dbReference type="InterPro" id="IPR004625">
    <property type="entry name" value="PyrdxlKinase"/>
</dbReference>
<sequence>MMTTHNRPFLLAEDLSAIGTMSLGAAIPIMSAMDVPTAILPTQVLSTQTEGFGEPVSQASVDWVSATLAHWQAQSVQLSGGLIGYIGREDLVQTLEAALTTQRLPLLIVDPVMADDGALYPGLASTYVAAMRRLMALATVVTPNWTEAQLLTGQPVAGRPTEDQIQQQMNGLQSLTAPGTQLVITGIPGTNQVKTACWDGQLTVMTLPNQDGHFYGSGDVFSAILSGALVHHWSLADAVTLAVNGIKQSLDQTSEAGYQRRFGMQLSRLLQWLGSQMS</sequence>
<keyword evidence="4 7" id="KW-0418">Kinase</keyword>
<dbReference type="PATRIC" id="fig|1423804.4.peg.1305"/>
<evidence type="ECO:0000256" key="2">
    <source>
        <dbReference type="ARBA" id="ARBA00022679"/>
    </source>
</evidence>
<dbReference type="PANTHER" id="PTHR10534">
    <property type="entry name" value="PYRIDOXAL KINASE"/>
    <property type="match status" value="1"/>
</dbReference>
<reference evidence="7 8" key="1">
    <citation type="journal article" date="2015" name="Genome Announc.">
        <title>Expanding the biotechnology potential of lactobacilli through comparative genomics of 213 strains and associated genera.</title>
        <authorList>
            <person name="Sun Z."/>
            <person name="Harris H.M."/>
            <person name="McCann A."/>
            <person name="Guo C."/>
            <person name="Argimon S."/>
            <person name="Zhang W."/>
            <person name="Yang X."/>
            <person name="Jeffery I.B."/>
            <person name="Cooney J.C."/>
            <person name="Kagawa T.F."/>
            <person name="Liu W."/>
            <person name="Song Y."/>
            <person name="Salvetti E."/>
            <person name="Wrobel A."/>
            <person name="Rasinkangas P."/>
            <person name="Parkhill J."/>
            <person name="Rea M.C."/>
            <person name="O'Sullivan O."/>
            <person name="Ritari J."/>
            <person name="Douillard F.P."/>
            <person name="Paul Ross R."/>
            <person name="Yang R."/>
            <person name="Briner A.E."/>
            <person name="Felis G.E."/>
            <person name="de Vos W.M."/>
            <person name="Barrangou R."/>
            <person name="Klaenhammer T.R."/>
            <person name="Caufield P.W."/>
            <person name="Cui Y."/>
            <person name="Zhang H."/>
            <person name="O'Toole P.W."/>
        </authorList>
    </citation>
    <scope>NUCLEOTIDE SEQUENCE [LARGE SCALE GENOMIC DNA]</scope>
    <source>
        <strain evidence="7 8">DSM 23365</strain>
    </source>
</reference>
<keyword evidence="3" id="KW-0547">Nucleotide-binding</keyword>
<keyword evidence="5" id="KW-0067">ATP-binding</keyword>
<accession>A0A0R2EXW6</accession>
<dbReference type="GO" id="GO:0009443">
    <property type="term" value="P:pyridoxal 5'-phosphate salvage"/>
    <property type="evidence" value="ECO:0007669"/>
    <property type="project" value="InterPro"/>
</dbReference>
<proteinExistence type="predicted"/>
<dbReference type="GO" id="GO:0005524">
    <property type="term" value="F:ATP binding"/>
    <property type="evidence" value="ECO:0007669"/>
    <property type="project" value="UniProtKB-KW"/>
</dbReference>
<evidence type="ECO:0000313" key="8">
    <source>
        <dbReference type="Proteomes" id="UP000051442"/>
    </source>
</evidence>
<evidence type="ECO:0000256" key="3">
    <source>
        <dbReference type="ARBA" id="ARBA00022741"/>
    </source>
</evidence>
<keyword evidence="8" id="KW-1185">Reference proteome</keyword>
<dbReference type="GO" id="GO:0008478">
    <property type="term" value="F:pyridoxal kinase activity"/>
    <property type="evidence" value="ECO:0007669"/>
    <property type="project" value="UniProtKB-EC"/>
</dbReference>